<dbReference type="SMART" id="SM00355">
    <property type="entry name" value="ZnF_C2H2"/>
    <property type="match status" value="2"/>
</dbReference>
<feature type="compositionally biased region" description="Polar residues" evidence="2">
    <location>
        <begin position="261"/>
        <end position="270"/>
    </location>
</feature>
<reference evidence="4 5" key="1">
    <citation type="submission" date="2010-05" db="EMBL/GenBank/DDBJ databases">
        <title>The Genome Sequence of Thecamonas trahens ATCC 50062.</title>
        <authorList>
            <consortium name="The Broad Institute Genome Sequencing Platform"/>
            <person name="Russ C."/>
            <person name="Cuomo C."/>
            <person name="Shea T."/>
            <person name="Young S.K."/>
            <person name="Zeng Q."/>
            <person name="Koehrsen M."/>
            <person name="Haas B."/>
            <person name="Borodovsky M."/>
            <person name="Guigo R."/>
            <person name="Alvarado L."/>
            <person name="Berlin A."/>
            <person name="Bochicchio J."/>
            <person name="Borenstein D."/>
            <person name="Chapman S."/>
            <person name="Chen Z."/>
            <person name="Freedman E."/>
            <person name="Gellesch M."/>
            <person name="Goldberg J."/>
            <person name="Griggs A."/>
            <person name="Gujja S."/>
            <person name="Heilman E."/>
            <person name="Heiman D."/>
            <person name="Hepburn T."/>
            <person name="Howarth C."/>
            <person name="Jen D."/>
            <person name="Larson L."/>
            <person name="Mehta T."/>
            <person name="Park D."/>
            <person name="Pearson M."/>
            <person name="Roberts A."/>
            <person name="Saif S."/>
            <person name="Shenoy N."/>
            <person name="Sisk P."/>
            <person name="Stolte C."/>
            <person name="Sykes S."/>
            <person name="Thomson T."/>
            <person name="Walk T."/>
            <person name="White J."/>
            <person name="Yandava C."/>
            <person name="Burger G."/>
            <person name="Gray M.W."/>
            <person name="Holland P.W.H."/>
            <person name="King N."/>
            <person name="Lang F.B.F."/>
            <person name="Roger A.J."/>
            <person name="Ruiz-Trillo I."/>
            <person name="Lander E."/>
            <person name="Nusbaum C."/>
        </authorList>
    </citation>
    <scope>NUCLEOTIDE SEQUENCE [LARGE SCALE GENOMIC DNA]</scope>
    <source>
        <strain evidence="4 5">ATCC 50062</strain>
    </source>
</reference>
<feature type="compositionally biased region" description="Low complexity" evidence="2">
    <location>
        <begin position="49"/>
        <end position="58"/>
    </location>
</feature>
<evidence type="ECO:0000313" key="5">
    <source>
        <dbReference type="Proteomes" id="UP000054408"/>
    </source>
</evidence>
<accession>A0A0L0D7K4</accession>
<dbReference type="AlphaFoldDB" id="A0A0L0D7K4"/>
<name>A0A0L0D7K4_THETB</name>
<keyword evidence="1" id="KW-0479">Metal-binding</keyword>
<dbReference type="PROSITE" id="PS00028">
    <property type="entry name" value="ZINC_FINGER_C2H2_1"/>
    <property type="match status" value="2"/>
</dbReference>
<keyword evidence="1" id="KW-0862">Zinc</keyword>
<dbReference type="GeneID" id="25563949"/>
<dbReference type="EMBL" id="GL349450">
    <property type="protein sequence ID" value="KNC48175.1"/>
    <property type="molecule type" value="Genomic_DNA"/>
</dbReference>
<dbReference type="SUPFAM" id="SSF57667">
    <property type="entry name" value="beta-beta-alpha zinc fingers"/>
    <property type="match status" value="1"/>
</dbReference>
<gene>
    <name evidence="4" type="ORF">AMSG_04404</name>
</gene>
<proteinExistence type="predicted"/>
<feature type="domain" description="C2H2-type" evidence="3">
    <location>
        <begin position="66"/>
        <end position="95"/>
    </location>
</feature>
<evidence type="ECO:0000259" key="3">
    <source>
        <dbReference type="PROSITE" id="PS50157"/>
    </source>
</evidence>
<dbReference type="RefSeq" id="XP_013758746.1">
    <property type="nucleotide sequence ID" value="XM_013903292.1"/>
</dbReference>
<feature type="compositionally biased region" description="Basic residues" evidence="2">
    <location>
        <begin position="225"/>
        <end position="239"/>
    </location>
</feature>
<feature type="region of interest" description="Disordered" evidence="2">
    <location>
        <begin position="1"/>
        <end position="63"/>
    </location>
</feature>
<dbReference type="EMBL" id="GL349450">
    <property type="protein sequence ID" value="KNC48176.1"/>
    <property type="molecule type" value="Genomic_DNA"/>
</dbReference>
<feature type="compositionally biased region" description="Low complexity" evidence="2">
    <location>
        <begin position="215"/>
        <end position="224"/>
    </location>
</feature>
<dbReference type="Gene3D" id="3.30.160.60">
    <property type="entry name" value="Classic Zinc Finger"/>
    <property type="match status" value="1"/>
</dbReference>
<dbReference type="InterPro" id="IPR013087">
    <property type="entry name" value="Znf_C2H2_type"/>
</dbReference>
<keyword evidence="5" id="KW-1185">Reference proteome</keyword>
<keyword evidence="1" id="KW-0863">Zinc-finger</keyword>
<dbReference type="PROSITE" id="PS50157">
    <property type="entry name" value="ZINC_FINGER_C2H2_2"/>
    <property type="match status" value="1"/>
</dbReference>
<protein>
    <recommendedName>
        <fullName evidence="3">C2H2-type domain-containing protein</fullName>
    </recommendedName>
</protein>
<sequence>MPRKKLKFGSPPAAVPEETRSGLSPSRKRKSLSPAAPEERETKRPRPLKPSGSKTTSSSGGGGNNLKCPVDGCPYSCRFASLMIIHCRKHSGEKPFLCTYPKCAHRCSQKANLKTHYKNCHLKKTESGQTLTAEEIADALREFEPESLPTPMAVAMAQSTVRRAELEAAAAQADASSSAATSLATFVAEQATLVASVLAGRAEEAAALAERQALAATGVGSRSRSGAKKKAGKPSKSKKQAAGEKMPVRRTLMPPSELLSAATSKRQTSPFPGESPPQREAPPTVRFAAPTGPGISSTREVALSPRFIDGCSVLNTLRFHPPKPPVHARRPVVELLRTPPFEPFVPPKGPMLVDVIGSPKLFKGPQNMQTSPRIPIASASPASRPAAPRVVVVQGRETSVMNPSDALRLITSLPE</sequence>
<feature type="region of interest" description="Disordered" evidence="2">
    <location>
        <begin position="215"/>
        <end position="298"/>
    </location>
</feature>
<evidence type="ECO:0000313" key="4">
    <source>
        <dbReference type="EMBL" id="KNC48175.1"/>
    </source>
</evidence>
<dbReference type="InterPro" id="IPR036236">
    <property type="entry name" value="Znf_C2H2_sf"/>
</dbReference>
<organism evidence="4 5">
    <name type="scientific">Thecamonas trahens ATCC 50062</name>
    <dbReference type="NCBI Taxonomy" id="461836"/>
    <lineage>
        <taxon>Eukaryota</taxon>
        <taxon>Apusozoa</taxon>
        <taxon>Apusomonadida</taxon>
        <taxon>Apusomonadidae</taxon>
        <taxon>Thecamonas</taxon>
    </lineage>
</organism>
<dbReference type="OrthoDB" id="6077919at2759"/>
<dbReference type="STRING" id="461836.A0A0L0D7K4"/>
<dbReference type="GO" id="GO:0008270">
    <property type="term" value="F:zinc ion binding"/>
    <property type="evidence" value="ECO:0007669"/>
    <property type="project" value="UniProtKB-KW"/>
</dbReference>
<dbReference type="Proteomes" id="UP000054408">
    <property type="component" value="Unassembled WGS sequence"/>
</dbReference>
<evidence type="ECO:0000256" key="1">
    <source>
        <dbReference type="PROSITE-ProRule" id="PRU00042"/>
    </source>
</evidence>
<dbReference type="RefSeq" id="XP_013758745.1">
    <property type="nucleotide sequence ID" value="XM_013903291.1"/>
</dbReference>
<evidence type="ECO:0000256" key="2">
    <source>
        <dbReference type="SAM" id="MobiDB-lite"/>
    </source>
</evidence>